<feature type="non-terminal residue" evidence="2">
    <location>
        <position position="151"/>
    </location>
</feature>
<evidence type="ECO:0000313" key="3">
    <source>
        <dbReference type="Proteomes" id="UP001233999"/>
    </source>
</evidence>
<comment type="caution">
    <text evidence="2">The sequence shown here is derived from an EMBL/GenBank/DDBJ whole genome shotgun (WGS) entry which is preliminary data.</text>
</comment>
<proteinExistence type="predicted"/>
<dbReference type="AlphaFoldDB" id="A0AAD8AFR1"/>
<reference evidence="2" key="1">
    <citation type="journal article" date="2023" name="IScience">
        <title>Live-bearing cockroach genome reveals convergent evolutionary mechanisms linked to viviparity in insects and beyond.</title>
        <authorList>
            <person name="Fouks B."/>
            <person name="Harrison M.C."/>
            <person name="Mikhailova A.A."/>
            <person name="Marchal E."/>
            <person name="English S."/>
            <person name="Carruthers M."/>
            <person name="Jennings E.C."/>
            <person name="Chiamaka E.L."/>
            <person name="Frigard R.A."/>
            <person name="Pippel M."/>
            <person name="Attardo G.M."/>
            <person name="Benoit J.B."/>
            <person name="Bornberg-Bauer E."/>
            <person name="Tobe S.S."/>
        </authorList>
    </citation>
    <scope>NUCLEOTIDE SEQUENCE</scope>
    <source>
        <strain evidence="2">Stay&amp;Tobe</strain>
    </source>
</reference>
<gene>
    <name evidence="2" type="ORF">L9F63_011404</name>
</gene>
<evidence type="ECO:0000256" key="1">
    <source>
        <dbReference type="SAM" id="MobiDB-lite"/>
    </source>
</evidence>
<evidence type="ECO:0000313" key="2">
    <source>
        <dbReference type="EMBL" id="KAJ9597796.1"/>
    </source>
</evidence>
<name>A0AAD8AFR1_DIPPU</name>
<dbReference type="Proteomes" id="UP001233999">
    <property type="component" value="Unassembled WGS sequence"/>
</dbReference>
<keyword evidence="3" id="KW-1185">Reference proteome</keyword>
<feature type="region of interest" description="Disordered" evidence="1">
    <location>
        <begin position="1"/>
        <end position="37"/>
    </location>
</feature>
<reference evidence="2" key="2">
    <citation type="submission" date="2023-05" db="EMBL/GenBank/DDBJ databases">
        <authorList>
            <person name="Fouks B."/>
        </authorList>
    </citation>
    <scope>NUCLEOTIDE SEQUENCE</scope>
    <source>
        <strain evidence="2">Stay&amp;Tobe</strain>
        <tissue evidence="2">Testes</tissue>
    </source>
</reference>
<dbReference type="EMBL" id="JASPKZ010001586">
    <property type="protein sequence ID" value="KAJ9597796.1"/>
    <property type="molecule type" value="Genomic_DNA"/>
</dbReference>
<accession>A0AAD8AFR1</accession>
<protein>
    <submittedName>
        <fullName evidence="2">Uncharacterized protein</fullName>
    </submittedName>
</protein>
<sequence>RDRRRSRSRTSTSSLPRSRTPSSVSSERTTPSPGPILHRAMSEETLTMTPSPNATAKQLCSKCRRRYQTTCWLVPRSVPVLYSSTILIQLGSTKRRYIEEIKFQKRLIPRKFSESMEVATEPCRCYTAQVTIPCEAIVNLDQQSQKLTTEL</sequence>
<feature type="compositionally biased region" description="Low complexity" evidence="1">
    <location>
        <begin position="9"/>
        <end position="31"/>
    </location>
</feature>
<organism evidence="2 3">
    <name type="scientific">Diploptera punctata</name>
    <name type="common">Pacific beetle cockroach</name>
    <dbReference type="NCBI Taxonomy" id="6984"/>
    <lineage>
        <taxon>Eukaryota</taxon>
        <taxon>Metazoa</taxon>
        <taxon>Ecdysozoa</taxon>
        <taxon>Arthropoda</taxon>
        <taxon>Hexapoda</taxon>
        <taxon>Insecta</taxon>
        <taxon>Pterygota</taxon>
        <taxon>Neoptera</taxon>
        <taxon>Polyneoptera</taxon>
        <taxon>Dictyoptera</taxon>
        <taxon>Blattodea</taxon>
        <taxon>Blaberoidea</taxon>
        <taxon>Blaberidae</taxon>
        <taxon>Diplopterinae</taxon>
        <taxon>Diploptera</taxon>
    </lineage>
</organism>